<keyword evidence="1" id="KW-0677">Repeat</keyword>
<dbReference type="PANTHER" id="PTHR43855">
    <property type="entry name" value="THIOSULFATE SULFURTRANSFERASE"/>
    <property type="match status" value="1"/>
</dbReference>
<dbReference type="CDD" id="cd01449">
    <property type="entry name" value="TST_Repeat_2"/>
    <property type="match status" value="1"/>
</dbReference>
<accession>A0A3B0YBK0</accession>
<proteinExistence type="predicted"/>
<dbReference type="PANTHER" id="PTHR43855:SF1">
    <property type="entry name" value="THIOSULFATE SULFURTRANSFERASE"/>
    <property type="match status" value="1"/>
</dbReference>
<name>A0A3B0YBK0_9ZZZZ</name>
<dbReference type="PROSITE" id="PS50206">
    <property type="entry name" value="RHODANESE_3"/>
    <property type="match status" value="2"/>
</dbReference>
<sequence>MSTQLPLILSPTELAQQIDNPNLLIIDLSKKENHDKAHIAGAIHFDYAHIIRSIKPIMGLLPDINELNRVLSMVGINDTMTIVAYDDEGGGKAARLLWTLDLLKHPASSLLDGGMFSWVNEGHPTSHEPTIPVPTESHYTLHEEGIASQDYIVNHLNDSNVKFLDSRSPEEFAGSKVFANHGGHIPGAINMDWMLTIDKSNNMRLLNDDKLKDLLESKGLNKNQQIIVYCQTHHRSSHTYVVLKHLGYTNLMGYPGAWSDWGNSETTPKEV</sequence>
<keyword evidence="3" id="KW-0808">Transferase</keyword>
<organism evidence="3">
    <name type="scientific">hydrothermal vent metagenome</name>
    <dbReference type="NCBI Taxonomy" id="652676"/>
    <lineage>
        <taxon>unclassified sequences</taxon>
        <taxon>metagenomes</taxon>
        <taxon>ecological metagenomes</taxon>
    </lineage>
</organism>
<dbReference type="GO" id="GO:0004792">
    <property type="term" value="F:thiosulfate-cyanide sulfurtransferase activity"/>
    <property type="evidence" value="ECO:0007669"/>
    <property type="project" value="UniProtKB-EC"/>
</dbReference>
<evidence type="ECO:0000259" key="2">
    <source>
        <dbReference type="PROSITE" id="PS50206"/>
    </source>
</evidence>
<dbReference type="SUPFAM" id="SSF52821">
    <property type="entry name" value="Rhodanese/Cell cycle control phosphatase"/>
    <property type="match status" value="2"/>
</dbReference>
<dbReference type="InterPro" id="IPR001763">
    <property type="entry name" value="Rhodanese-like_dom"/>
</dbReference>
<reference evidence="3" key="1">
    <citation type="submission" date="2018-06" db="EMBL/GenBank/DDBJ databases">
        <authorList>
            <person name="Zhirakovskaya E."/>
        </authorList>
    </citation>
    <scope>NUCLEOTIDE SEQUENCE</scope>
</reference>
<dbReference type="CDD" id="cd01448">
    <property type="entry name" value="TST_Repeat_1"/>
    <property type="match status" value="1"/>
</dbReference>
<dbReference type="SMART" id="SM00450">
    <property type="entry name" value="RHOD"/>
    <property type="match status" value="2"/>
</dbReference>
<evidence type="ECO:0000313" key="3">
    <source>
        <dbReference type="EMBL" id="VAW78238.1"/>
    </source>
</evidence>
<dbReference type="EC" id="2.8.1.1" evidence="3"/>
<gene>
    <name evidence="3" type="ORF">MNBD_GAMMA12-1169</name>
</gene>
<evidence type="ECO:0000256" key="1">
    <source>
        <dbReference type="ARBA" id="ARBA00022737"/>
    </source>
</evidence>
<dbReference type="InterPro" id="IPR036873">
    <property type="entry name" value="Rhodanese-like_dom_sf"/>
</dbReference>
<protein>
    <submittedName>
        <fullName evidence="3">Thiosulfate sulfurtransferase, rhodanese</fullName>
        <ecNumber evidence="3">2.8.1.1</ecNumber>
    </submittedName>
</protein>
<dbReference type="Pfam" id="PF00581">
    <property type="entry name" value="Rhodanese"/>
    <property type="match status" value="2"/>
</dbReference>
<feature type="domain" description="Rhodanese" evidence="2">
    <location>
        <begin position="19"/>
        <end position="127"/>
    </location>
</feature>
<feature type="domain" description="Rhodanese" evidence="2">
    <location>
        <begin position="157"/>
        <end position="270"/>
    </location>
</feature>
<dbReference type="EMBL" id="UOFL01000146">
    <property type="protein sequence ID" value="VAW78238.1"/>
    <property type="molecule type" value="Genomic_DNA"/>
</dbReference>
<dbReference type="InterPro" id="IPR051126">
    <property type="entry name" value="Thiosulfate_sulfurtransferase"/>
</dbReference>
<dbReference type="AlphaFoldDB" id="A0A3B0YBK0"/>
<dbReference type="Gene3D" id="3.40.250.10">
    <property type="entry name" value="Rhodanese-like domain"/>
    <property type="match status" value="2"/>
</dbReference>